<proteinExistence type="predicted"/>
<protein>
    <submittedName>
        <fullName evidence="1">Uncharacterized protein</fullName>
    </submittedName>
</protein>
<gene>
    <name evidence="1" type="ORF">AFUS01_LOCUS17964</name>
</gene>
<name>A0A8J2JXE4_9HEXA</name>
<accession>A0A8J2JXE4</accession>
<reference evidence="1" key="1">
    <citation type="submission" date="2021-06" db="EMBL/GenBank/DDBJ databases">
        <authorList>
            <person name="Hodson N. C."/>
            <person name="Mongue J. A."/>
            <person name="Jaron S. K."/>
        </authorList>
    </citation>
    <scope>NUCLEOTIDE SEQUENCE</scope>
</reference>
<dbReference type="AlphaFoldDB" id="A0A8J2JXE4"/>
<sequence>MSHGCELSSKQSFYKELLVVSDRFVRNFWLQGTVLSGTPGSLGDRVIRNFWLYFVRDLVLSNRFWNNGVLF</sequence>
<dbReference type="EMBL" id="CAJVCH010175775">
    <property type="protein sequence ID" value="CAG7729233.1"/>
    <property type="molecule type" value="Genomic_DNA"/>
</dbReference>
<keyword evidence="2" id="KW-1185">Reference proteome</keyword>
<dbReference type="Proteomes" id="UP000708208">
    <property type="component" value="Unassembled WGS sequence"/>
</dbReference>
<evidence type="ECO:0000313" key="2">
    <source>
        <dbReference type="Proteomes" id="UP000708208"/>
    </source>
</evidence>
<organism evidence="1 2">
    <name type="scientific">Allacma fusca</name>
    <dbReference type="NCBI Taxonomy" id="39272"/>
    <lineage>
        <taxon>Eukaryota</taxon>
        <taxon>Metazoa</taxon>
        <taxon>Ecdysozoa</taxon>
        <taxon>Arthropoda</taxon>
        <taxon>Hexapoda</taxon>
        <taxon>Collembola</taxon>
        <taxon>Symphypleona</taxon>
        <taxon>Sminthuridae</taxon>
        <taxon>Allacma</taxon>
    </lineage>
</organism>
<comment type="caution">
    <text evidence="1">The sequence shown here is derived from an EMBL/GenBank/DDBJ whole genome shotgun (WGS) entry which is preliminary data.</text>
</comment>
<evidence type="ECO:0000313" key="1">
    <source>
        <dbReference type="EMBL" id="CAG7729233.1"/>
    </source>
</evidence>